<dbReference type="SUPFAM" id="SSF51569">
    <property type="entry name" value="Aldolase"/>
    <property type="match status" value="1"/>
</dbReference>
<dbReference type="InterPro" id="IPR001585">
    <property type="entry name" value="TAL/FSA"/>
</dbReference>
<dbReference type="GO" id="GO:0005975">
    <property type="term" value="P:carbohydrate metabolic process"/>
    <property type="evidence" value="ECO:0007669"/>
    <property type="project" value="InterPro"/>
</dbReference>
<name>A0A7V8T0R9_9BACT</name>
<keyword evidence="1" id="KW-0704">Schiff base</keyword>
<dbReference type="GO" id="GO:0004801">
    <property type="term" value="F:transaldolase activity"/>
    <property type="evidence" value="ECO:0007669"/>
    <property type="project" value="UniProtKB-EC"/>
</dbReference>
<accession>A0A7V8T0R9</accession>
<evidence type="ECO:0000313" key="2">
    <source>
        <dbReference type="EMBL" id="MBA0089281.1"/>
    </source>
</evidence>
<proteinExistence type="predicted"/>
<sequence length="115" mass="12366">MSRIADLKVKIFADGADYDGIVKMSKNPAIKGFTTNPTLMRKAGVSDYEAFARKVLAAIPDRPVSFEVFADDFASMAEQARTIAAWGPNVNVKIPVTNTKGQSASELIRALSSEG</sequence>
<reference evidence="2" key="1">
    <citation type="submission" date="2020-06" db="EMBL/GenBank/DDBJ databases">
        <title>Legume-microbial interactions unlock mineral nutrients during tropical forest succession.</title>
        <authorList>
            <person name="Epihov D.Z."/>
        </authorList>
    </citation>
    <scope>NUCLEOTIDE SEQUENCE [LARGE SCALE GENOMIC DNA]</scope>
    <source>
        <strain evidence="2">Pan2503</strain>
    </source>
</reference>
<dbReference type="EMBL" id="JACDQQ010002913">
    <property type="protein sequence ID" value="MBA0089281.1"/>
    <property type="molecule type" value="Genomic_DNA"/>
</dbReference>
<keyword evidence="3" id="KW-1185">Reference proteome</keyword>
<dbReference type="InterPro" id="IPR013785">
    <property type="entry name" value="Aldolase_TIM"/>
</dbReference>
<feature type="non-terminal residue" evidence="2">
    <location>
        <position position="115"/>
    </location>
</feature>
<evidence type="ECO:0000256" key="1">
    <source>
        <dbReference type="ARBA" id="ARBA00023270"/>
    </source>
</evidence>
<dbReference type="EC" id="2.2.1.2" evidence="2"/>
<dbReference type="Proteomes" id="UP000567293">
    <property type="component" value="Unassembled WGS sequence"/>
</dbReference>
<comment type="caution">
    <text evidence="2">The sequence shown here is derived from an EMBL/GenBank/DDBJ whole genome shotgun (WGS) entry which is preliminary data.</text>
</comment>
<gene>
    <name evidence="2" type="ORF">HRJ53_30185</name>
</gene>
<protein>
    <submittedName>
        <fullName evidence="2">Transaldolase</fullName>
        <ecNumber evidence="2">2.2.1.2</ecNumber>
    </submittedName>
</protein>
<evidence type="ECO:0000313" key="3">
    <source>
        <dbReference type="Proteomes" id="UP000567293"/>
    </source>
</evidence>
<organism evidence="2 3">
    <name type="scientific">Candidatus Acidiferrum panamense</name>
    <dbReference type="NCBI Taxonomy" id="2741543"/>
    <lineage>
        <taxon>Bacteria</taxon>
        <taxon>Pseudomonadati</taxon>
        <taxon>Acidobacteriota</taxon>
        <taxon>Terriglobia</taxon>
        <taxon>Candidatus Acidiferrales</taxon>
        <taxon>Candidatus Acidiferrum</taxon>
    </lineage>
</organism>
<dbReference type="Gene3D" id="3.20.20.70">
    <property type="entry name" value="Aldolase class I"/>
    <property type="match status" value="1"/>
</dbReference>
<dbReference type="Pfam" id="PF00923">
    <property type="entry name" value="TAL_FSA"/>
    <property type="match status" value="1"/>
</dbReference>
<dbReference type="AlphaFoldDB" id="A0A7V8T0R9"/>
<keyword evidence="2" id="KW-0808">Transferase</keyword>